<reference evidence="1 2" key="2">
    <citation type="submission" date="2018-03" db="EMBL/GenBank/DDBJ databases">
        <title>The ancient ancestry and fast evolution of plastids.</title>
        <authorList>
            <person name="Moore K.R."/>
            <person name="Magnabosco C."/>
            <person name="Momper L."/>
            <person name="Gold D.A."/>
            <person name="Bosak T."/>
            <person name="Fournier G.P."/>
        </authorList>
    </citation>
    <scope>NUCLEOTIDE SEQUENCE [LARGE SCALE GENOMIC DNA]</scope>
    <source>
        <strain evidence="1 2">CCAP 1448/3</strain>
    </source>
</reference>
<dbReference type="OrthoDB" id="9761899at2"/>
<accession>A0A2T1C735</accession>
<dbReference type="Gene3D" id="3.40.30.10">
    <property type="entry name" value="Glutaredoxin"/>
    <property type="match status" value="1"/>
</dbReference>
<gene>
    <name evidence="1" type="ORF">C7B64_05780</name>
</gene>
<dbReference type="AlphaFoldDB" id="A0A2T1C735"/>
<dbReference type="Pfam" id="PF01257">
    <property type="entry name" value="2Fe-2S_thioredx"/>
    <property type="match status" value="1"/>
</dbReference>
<evidence type="ECO:0000313" key="1">
    <source>
        <dbReference type="EMBL" id="PSB04044.1"/>
    </source>
</evidence>
<keyword evidence="2" id="KW-1185">Reference proteome</keyword>
<evidence type="ECO:0000313" key="2">
    <source>
        <dbReference type="Proteomes" id="UP000238762"/>
    </source>
</evidence>
<reference evidence="1 2" key="1">
    <citation type="submission" date="2018-02" db="EMBL/GenBank/DDBJ databases">
        <authorList>
            <person name="Cohen D.B."/>
            <person name="Kent A.D."/>
        </authorList>
    </citation>
    <scope>NUCLEOTIDE SEQUENCE [LARGE SCALE GENOMIC DNA]</scope>
    <source>
        <strain evidence="1 2">CCAP 1448/3</strain>
    </source>
</reference>
<proteinExistence type="predicted"/>
<protein>
    <submittedName>
        <fullName evidence="1">2Fe-2S ferredoxin family protein</fullName>
    </submittedName>
</protein>
<dbReference type="CDD" id="cd02980">
    <property type="entry name" value="TRX_Fd_family"/>
    <property type="match status" value="1"/>
</dbReference>
<comment type="caution">
    <text evidence="1">The sequence shown here is derived from an EMBL/GenBank/DDBJ whole genome shotgun (WGS) entry which is preliminary data.</text>
</comment>
<dbReference type="PANTHER" id="PTHR47682:SF1">
    <property type="entry name" value="TETRATRICOPEPTIDE REPEAT (TPR)-CONTAINING PROTEIN"/>
    <property type="match status" value="1"/>
</dbReference>
<dbReference type="EMBL" id="PVWJ01000019">
    <property type="protein sequence ID" value="PSB04044.1"/>
    <property type="molecule type" value="Genomic_DNA"/>
</dbReference>
<dbReference type="SUPFAM" id="SSF52833">
    <property type="entry name" value="Thioredoxin-like"/>
    <property type="match status" value="1"/>
</dbReference>
<organism evidence="1 2">
    <name type="scientific">Merismopedia glauca CCAP 1448/3</name>
    <dbReference type="NCBI Taxonomy" id="1296344"/>
    <lineage>
        <taxon>Bacteria</taxon>
        <taxon>Bacillati</taxon>
        <taxon>Cyanobacteriota</taxon>
        <taxon>Cyanophyceae</taxon>
        <taxon>Synechococcales</taxon>
        <taxon>Merismopediaceae</taxon>
        <taxon>Merismopedia</taxon>
    </lineage>
</organism>
<dbReference type="Proteomes" id="UP000238762">
    <property type="component" value="Unassembled WGS sequence"/>
</dbReference>
<dbReference type="PANTHER" id="PTHR47682">
    <property type="entry name" value="TETRATRICOPEPTIDE REPEAT (TPR)-CONTAINING PROTEIN"/>
    <property type="match status" value="1"/>
</dbReference>
<sequence>MSLSTSRVILVCQNRTCRRQGSAKVLAALQAYAIANLTVKPTGCLGHCGNGPMVVILPEEIWYSGVQPAEVPILIKKAGG</sequence>
<dbReference type="InterPro" id="IPR036249">
    <property type="entry name" value="Thioredoxin-like_sf"/>
</dbReference>
<name>A0A2T1C735_9CYAN</name>